<evidence type="ECO:0000256" key="4">
    <source>
        <dbReference type="ARBA" id="ARBA00022989"/>
    </source>
</evidence>
<evidence type="ECO:0000256" key="6">
    <source>
        <dbReference type="SAM" id="Phobius"/>
    </source>
</evidence>
<feature type="transmembrane region" description="Helical" evidence="6">
    <location>
        <begin position="184"/>
        <end position="207"/>
    </location>
</feature>
<evidence type="ECO:0000256" key="5">
    <source>
        <dbReference type="ARBA" id="ARBA00023136"/>
    </source>
</evidence>
<dbReference type="PANTHER" id="PTHR30482:SF20">
    <property type="entry name" value="HIGH-AFFINITY BRANCHED-CHAIN AMINO ACID TRANSPORT SYSTEM PERMEASE PROTEIN LIVM"/>
    <property type="match status" value="1"/>
</dbReference>
<protein>
    <submittedName>
        <fullName evidence="7">Branched-chain amino acid ABC transporter permease</fullName>
    </submittedName>
</protein>
<dbReference type="EMBL" id="DUFJ01000071">
    <property type="protein sequence ID" value="HIH33267.1"/>
    <property type="molecule type" value="Genomic_DNA"/>
</dbReference>
<evidence type="ECO:0000256" key="3">
    <source>
        <dbReference type="ARBA" id="ARBA00022692"/>
    </source>
</evidence>
<reference evidence="8" key="1">
    <citation type="journal article" date="2020" name="bioRxiv">
        <title>A rank-normalized archaeal taxonomy based on genome phylogeny resolves widespread incomplete and uneven classifications.</title>
        <authorList>
            <person name="Rinke C."/>
            <person name="Chuvochina M."/>
            <person name="Mussig A.J."/>
            <person name="Chaumeil P.-A."/>
            <person name="Waite D.W."/>
            <person name="Whitman W.B."/>
            <person name="Parks D.H."/>
            <person name="Hugenholtz P."/>
        </authorList>
    </citation>
    <scope>NUCLEOTIDE SEQUENCE [LARGE SCALE GENOMIC DNA]</scope>
</reference>
<name>A0A7J4KY83_9ARCH</name>
<evidence type="ECO:0000313" key="7">
    <source>
        <dbReference type="EMBL" id="HIH33267.1"/>
    </source>
</evidence>
<comment type="subcellular location">
    <subcellularLocation>
        <location evidence="1">Cell membrane</location>
        <topology evidence="1">Multi-pass membrane protein</topology>
    </subcellularLocation>
</comment>
<accession>A0A7J4KY83</accession>
<dbReference type="InterPro" id="IPR043428">
    <property type="entry name" value="LivM-like"/>
</dbReference>
<dbReference type="Pfam" id="PF02653">
    <property type="entry name" value="BPD_transp_2"/>
    <property type="match status" value="1"/>
</dbReference>
<evidence type="ECO:0000313" key="8">
    <source>
        <dbReference type="Proteomes" id="UP000527315"/>
    </source>
</evidence>
<dbReference type="InterPro" id="IPR001851">
    <property type="entry name" value="ABC_transp_permease"/>
</dbReference>
<evidence type="ECO:0000256" key="1">
    <source>
        <dbReference type="ARBA" id="ARBA00004651"/>
    </source>
</evidence>
<keyword evidence="2" id="KW-1003">Cell membrane</keyword>
<feature type="transmembrane region" description="Helical" evidence="6">
    <location>
        <begin position="219"/>
        <end position="246"/>
    </location>
</feature>
<proteinExistence type="predicted"/>
<sequence>MIEAYLIHLLILVCIYLILAISLQLTIGFTGLLNLGHIGFFAIGAYTSALLSLAGFPFWIAILAAGILTLIFGFLLSLPLARLKGDYLALASLGFAFVVYAILLNWTDLTRGPLGLPGIPKPEIFGFVFSENLAFLLLALAIAAISFFVIHRIASSPFGKVLEAIRDDELAARVLGKNAFRMKAYSFGISAFFAGIAGSLYAGYITFIDPSSFTLLQLIPVLAIVIIAGLTSFKGTVLATIILVLLPEPLRFIGFPSSIVGPARQIIYSLLLLAILVYRPKGFFGKVELK</sequence>
<keyword evidence="3 6" id="KW-0812">Transmembrane</keyword>
<comment type="caution">
    <text evidence="7">The sequence shown here is derived from an EMBL/GenBank/DDBJ whole genome shotgun (WGS) entry which is preliminary data.</text>
</comment>
<keyword evidence="5 6" id="KW-0472">Membrane</keyword>
<keyword evidence="4 6" id="KW-1133">Transmembrane helix</keyword>
<feature type="transmembrane region" description="Helical" evidence="6">
    <location>
        <begin position="58"/>
        <end position="80"/>
    </location>
</feature>
<dbReference type="PANTHER" id="PTHR30482">
    <property type="entry name" value="HIGH-AFFINITY BRANCHED-CHAIN AMINO ACID TRANSPORT SYSTEM PERMEASE"/>
    <property type="match status" value="1"/>
</dbReference>
<organism evidence="7 8">
    <name type="scientific">Candidatus Iainarchaeum sp</name>
    <dbReference type="NCBI Taxonomy" id="3101447"/>
    <lineage>
        <taxon>Archaea</taxon>
        <taxon>Candidatus Iainarchaeota</taxon>
        <taxon>Candidatus Iainarchaeia</taxon>
        <taxon>Candidatus Iainarchaeales</taxon>
        <taxon>Candidatus Iainarchaeaceae</taxon>
        <taxon>Candidatus Iainarchaeum</taxon>
    </lineage>
</organism>
<dbReference type="GO" id="GO:0015658">
    <property type="term" value="F:branched-chain amino acid transmembrane transporter activity"/>
    <property type="evidence" value="ECO:0007669"/>
    <property type="project" value="InterPro"/>
</dbReference>
<feature type="transmembrane region" description="Helical" evidence="6">
    <location>
        <begin position="6"/>
        <end position="25"/>
    </location>
</feature>
<gene>
    <name evidence="7" type="ORF">HA227_03365</name>
</gene>
<dbReference type="Proteomes" id="UP000527315">
    <property type="component" value="Unassembled WGS sequence"/>
</dbReference>
<feature type="transmembrane region" description="Helical" evidence="6">
    <location>
        <begin position="87"/>
        <end position="104"/>
    </location>
</feature>
<feature type="transmembrane region" description="Helical" evidence="6">
    <location>
        <begin position="124"/>
        <end position="150"/>
    </location>
</feature>
<dbReference type="CDD" id="cd06581">
    <property type="entry name" value="TM_PBP1_LivM_like"/>
    <property type="match status" value="1"/>
</dbReference>
<evidence type="ECO:0000256" key="2">
    <source>
        <dbReference type="ARBA" id="ARBA00022475"/>
    </source>
</evidence>
<dbReference type="AlphaFoldDB" id="A0A7J4KY83"/>
<feature type="transmembrane region" description="Helical" evidence="6">
    <location>
        <begin position="32"/>
        <end position="52"/>
    </location>
</feature>
<dbReference type="GO" id="GO:0005886">
    <property type="term" value="C:plasma membrane"/>
    <property type="evidence" value="ECO:0007669"/>
    <property type="project" value="UniProtKB-SubCell"/>
</dbReference>